<dbReference type="AlphaFoldDB" id="A0A0A9I280"/>
<accession>A0A0A9I280</accession>
<reference evidence="1" key="1">
    <citation type="submission" date="2014-09" db="EMBL/GenBank/DDBJ databases">
        <authorList>
            <person name="Magalhaes I.L.F."/>
            <person name="Oliveira U."/>
            <person name="Santos F.R."/>
            <person name="Vidigal T.H.D.A."/>
            <person name="Brescovit A.D."/>
            <person name="Santos A.J."/>
        </authorList>
    </citation>
    <scope>NUCLEOTIDE SEQUENCE</scope>
    <source>
        <tissue evidence="1">Shoot tissue taken approximately 20 cm above the soil surface</tissue>
    </source>
</reference>
<organism evidence="1">
    <name type="scientific">Arundo donax</name>
    <name type="common">Giant reed</name>
    <name type="synonym">Donax arundinaceus</name>
    <dbReference type="NCBI Taxonomy" id="35708"/>
    <lineage>
        <taxon>Eukaryota</taxon>
        <taxon>Viridiplantae</taxon>
        <taxon>Streptophyta</taxon>
        <taxon>Embryophyta</taxon>
        <taxon>Tracheophyta</taxon>
        <taxon>Spermatophyta</taxon>
        <taxon>Magnoliopsida</taxon>
        <taxon>Liliopsida</taxon>
        <taxon>Poales</taxon>
        <taxon>Poaceae</taxon>
        <taxon>PACMAD clade</taxon>
        <taxon>Arundinoideae</taxon>
        <taxon>Arundineae</taxon>
        <taxon>Arundo</taxon>
    </lineage>
</organism>
<evidence type="ECO:0000313" key="1">
    <source>
        <dbReference type="EMBL" id="JAE22288.1"/>
    </source>
</evidence>
<protein>
    <submittedName>
        <fullName evidence="1">Uncharacterized protein</fullName>
    </submittedName>
</protein>
<name>A0A0A9I280_ARUDO</name>
<dbReference type="EMBL" id="GBRH01175608">
    <property type="protein sequence ID" value="JAE22288.1"/>
    <property type="molecule type" value="Transcribed_RNA"/>
</dbReference>
<reference evidence="1" key="2">
    <citation type="journal article" date="2015" name="Data Brief">
        <title>Shoot transcriptome of the giant reed, Arundo donax.</title>
        <authorList>
            <person name="Barrero R.A."/>
            <person name="Guerrero F.D."/>
            <person name="Moolhuijzen P."/>
            <person name="Goolsby J.A."/>
            <person name="Tidwell J."/>
            <person name="Bellgard S.E."/>
            <person name="Bellgard M.I."/>
        </authorList>
    </citation>
    <scope>NUCLEOTIDE SEQUENCE</scope>
    <source>
        <tissue evidence="1">Shoot tissue taken approximately 20 cm above the soil surface</tissue>
    </source>
</reference>
<proteinExistence type="predicted"/>
<sequence length="30" mass="3314">MASLRCSKNGQSLAHSRFLSLFLCIRSCSP</sequence>